<dbReference type="Proteomes" id="UP001157502">
    <property type="component" value="Chromosome 1"/>
</dbReference>
<gene>
    <name evidence="1" type="ORF">DPEC_G00004000</name>
</gene>
<dbReference type="EMBL" id="CM055728">
    <property type="protein sequence ID" value="KAJ8016131.1"/>
    <property type="molecule type" value="Genomic_DNA"/>
</dbReference>
<evidence type="ECO:0000313" key="1">
    <source>
        <dbReference type="EMBL" id="KAJ8016131.1"/>
    </source>
</evidence>
<organism evidence="1 2">
    <name type="scientific">Dallia pectoralis</name>
    <name type="common">Alaska blackfish</name>
    <dbReference type="NCBI Taxonomy" id="75939"/>
    <lineage>
        <taxon>Eukaryota</taxon>
        <taxon>Metazoa</taxon>
        <taxon>Chordata</taxon>
        <taxon>Craniata</taxon>
        <taxon>Vertebrata</taxon>
        <taxon>Euteleostomi</taxon>
        <taxon>Actinopterygii</taxon>
        <taxon>Neopterygii</taxon>
        <taxon>Teleostei</taxon>
        <taxon>Protacanthopterygii</taxon>
        <taxon>Esociformes</taxon>
        <taxon>Umbridae</taxon>
        <taxon>Dallia</taxon>
    </lineage>
</organism>
<sequence>MRRTEKPAPWLLYKKRSLVARETRVPRTVLRAAERNCCGGLDASHLGVISYFTPPWAPLLNLLSTPPPQTCGTRDPPYTPPAASPLTRIPVLLGPVVDRRNRLRIVGHAFACLRSMAQFESEPESLLPGNKHKHHSESLPPKDVMQPFKLRAGY</sequence>
<proteinExistence type="predicted"/>
<protein>
    <submittedName>
        <fullName evidence="1">Uncharacterized protein</fullName>
    </submittedName>
</protein>
<evidence type="ECO:0000313" key="2">
    <source>
        <dbReference type="Proteomes" id="UP001157502"/>
    </source>
</evidence>
<accession>A0ACC2HKB1</accession>
<comment type="caution">
    <text evidence="1">The sequence shown here is derived from an EMBL/GenBank/DDBJ whole genome shotgun (WGS) entry which is preliminary data.</text>
</comment>
<reference evidence="1" key="1">
    <citation type="submission" date="2021-05" db="EMBL/GenBank/DDBJ databases">
        <authorList>
            <person name="Pan Q."/>
            <person name="Jouanno E."/>
            <person name="Zahm M."/>
            <person name="Klopp C."/>
            <person name="Cabau C."/>
            <person name="Louis A."/>
            <person name="Berthelot C."/>
            <person name="Parey E."/>
            <person name="Roest Crollius H."/>
            <person name="Montfort J."/>
            <person name="Robinson-Rechavi M."/>
            <person name="Bouchez O."/>
            <person name="Lampietro C."/>
            <person name="Lopez Roques C."/>
            <person name="Donnadieu C."/>
            <person name="Postlethwait J."/>
            <person name="Bobe J."/>
            <person name="Dillon D."/>
            <person name="Chandos A."/>
            <person name="von Hippel F."/>
            <person name="Guiguen Y."/>
        </authorList>
    </citation>
    <scope>NUCLEOTIDE SEQUENCE</scope>
    <source>
        <strain evidence="1">YG-Jan2019</strain>
    </source>
</reference>
<name>A0ACC2HKB1_DALPE</name>
<keyword evidence="2" id="KW-1185">Reference proteome</keyword>